<name>A0A4U6XB15_9PEZI</name>
<evidence type="ECO:0000256" key="2">
    <source>
        <dbReference type="SAM" id="SignalP"/>
    </source>
</evidence>
<feature type="compositionally biased region" description="Low complexity" evidence="1">
    <location>
        <begin position="73"/>
        <end position="89"/>
    </location>
</feature>
<feature type="compositionally biased region" description="Gly residues" evidence="1">
    <location>
        <begin position="117"/>
        <end position="126"/>
    </location>
</feature>
<evidence type="ECO:0000313" key="3">
    <source>
        <dbReference type="EMBL" id="TKW52735.1"/>
    </source>
</evidence>
<feature type="chain" id="PRO_5020878951" evidence="2">
    <location>
        <begin position="20"/>
        <end position="235"/>
    </location>
</feature>
<dbReference type="AlphaFoldDB" id="A0A4U6XB15"/>
<feature type="compositionally biased region" description="Polar residues" evidence="1">
    <location>
        <begin position="177"/>
        <end position="192"/>
    </location>
</feature>
<keyword evidence="2" id="KW-0732">Signal</keyword>
<gene>
    <name evidence="3" type="ORF">CTA1_11231</name>
</gene>
<keyword evidence="4" id="KW-1185">Reference proteome</keyword>
<accession>A0A4U6XB15</accession>
<sequence>MLHTAPPTFLAILLPLVLAAPHISPRENGCEIGATPVPSVTYTLLAPVRTVVIDTTQQDGCPWLADGSRPTVAPAAASPDPSSPGSNPPGRIILVLDPSPDGQSRDPAPTAGPDGSVPGGPGGGGQPSPSPAEISRPTGARSGSIPPLDGNFGQGIPTGPTGPINPSADADADATANVPTSVVKQTRTSLPPESTGDRFVIFAGSSSRTFSVPSIRQGPVLIGLLALWVFVVMVS</sequence>
<feature type="region of interest" description="Disordered" evidence="1">
    <location>
        <begin position="59"/>
        <end position="192"/>
    </location>
</feature>
<proteinExistence type="predicted"/>
<comment type="caution">
    <text evidence="3">The sequence shown here is derived from an EMBL/GenBank/DDBJ whole genome shotgun (WGS) entry which is preliminary data.</text>
</comment>
<evidence type="ECO:0000256" key="1">
    <source>
        <dbReference type="SAM" id="MobiDB-lite"/>
    </source>
</evidence>
<evidence type="ECO:0000313" key="4">
    <source>
        <dbReference type="Proteomes" id="UP000310108"/>
    </source>
</evidence>
<organism evidence="3 4">
    <name type="scientific">Colletotrichum tanaceti</name>
    <dbReference type="NCBI Taxonomy" id="1306861"/>
    <lineage>
        <taxon>Eukaryota</taxon>
        <taxon>Fungi</taxon>
        <taxon>Dikarya</taxon>
        <taxon>Ascomycota</taxon>
        <taxon>Pezizomycotina</taxon>
        <taxon>Sordariomycetes</taxon>
        <taxon>Hypocreomycetidae</taxon>
        <taxon>Glomerellales</taxon>
        <taxon>Glomerellaceae</taxon>
        <taxon>Colletotrichum</taxon>
        <taxon>Colletotrichum destructivum species complex</taxon>
    </lineage>
</organism>
<feature type="compositionally biased region" description="Low complexity" evidence="1">
    <location>
        <begin position="155"/>
        <end position="164"/>
    </location>
</feature>
<feature type="signal peptide" evidence="2">
    <location>
        <begin position="1"/>
        <end position="19"/>
    </location>
</feature>
<dbReference type="EMBL" id="PJEX01000224">
    <property type="protein sequence ID" value="TKW52735.1"/>
    <property type="molecule type" value="Genomic_DNA"/>
</dbReference>
<dbReference type="OrthoDB" id="4843005at2759"/>
<dbReference type="Proteomes" id="UP000310108">
    <property type="component" value="Unassembled WGS sequence"/>
</dbReference>
<reference evidence="3 4" key="1">
    <citation type="journal article" date="2019" name="PLoS ONE">
        <title>Comparative genome analysis indicates high evolutionary potential of pathogenicity genes in Colletotrichum tanaceti.</title>
        <authorList>
            <person name="Lelwala R.V."/>
            <person name="Korhonen P.K."/>
            <person name="Young N.D."/>
            <person name="Scott J.B."/>
            <person name="Ades P.A."/>
            <person name="Gasser R.B."/>
            <person name="Taylor P.W.J."/>
        </authorList>
    </citation>
    <scope>NUCLEOTIDE SEQUENCE [LARGE SCALE GENOMIC DNA]</scope>
    <source>
        <strain evidence="3">BRIP57314</strain>
    </source>
</reference>
<protein>
    <submittedName>
        <fullName evidence="3">Uncharacterized protein</fullName>
    </submittedName>
</protein>